<comment type="subcellular location">
    <subcellularLocation>
        <location evidence="1">Cell membrane</location>
        <topology evidence="1">Multi-pass membrane protein</topology>
    </subcellularLocation>
</comment>
<feature type="transmembrane region" description="Helical" evidence="6">
    <location>
        <begin position="394"/>
        <end position="412"/>
    </location>
</feature>
<dbReference type="GO" id="GO:0050071">
    <property type="term" value="F:phosphatidylglycerol lysyltransferase activity"/>
    <property type="evidence" value="ECO:0007669"/>
    <property type="project" value="UniProtKB-EC"/>
</dbReference>
<keyword evidence="5 6" id="KW-0472">Membrane</keyword>
<dbReference type="EMBL" id="DYXG01000070">
    <property type="protein sequence ID" value="HJE97391.1"/>
    <property type="molecule type" value="Genomic_DNA"/>
</dbReference>
<keyword evidence="2" id="KW-1003">Cell membrane</keyword>
<dbReference type="Pfam" id="PF09924">
    <property type="entry name" value="LPG_synthase_C"/>
    <property type="match status" value="1"/>
</dbReference>
<evidence type="ECO:0000256" key="6">
    <source>
        <dbReference type="SAM" id="Phobius"/>
    </source>
</evidence>
<dbReference type="GO" id="GO:0055091">
    <property type="term" value="P:phospholipid homeostasis"/>
    <property type="evidence" value="ECO:0007669"/>
    <property type="project" value="TreeGrafter"/>
</dbReference>
<keyword evidence="4 6" id="KW-1133">Transmembrane helix</keyword>
<reference evidence="8" key="2">
    <citation type="submission" date="2021-09" db="EMBL/GenBank/DDBJ databases">
        <authorList>
            <person name="Gilroy R."/>
        </authorList>
    </citation>
    <scope>NUCLEOTIDE SEQUENCE</scope>
    <source>
        <strain evidence="8">CHK174-6876</strain>
    </source>
</reference>
<feature type="transmembrane region" description="Helical" evidence="6">
    <location>
        <begin position="324"/>
        <end position="342"/>
    </location>
</feature>
<protein>
    <submittedName>
        <fullName evidence="8">Bifunctional lysylphosphatidylglycerol flippase/synthetase MprF</fullName>
    </submittedName>
</protein>
<sequence length="857" mass="97932">MKNIFNAVKNSISRRMGLIKGVFIFSVLLFVIHEVVRVAKDVSVSKISQGLSSQSWWQVLLMLLLGFAAVTPMLNYDFMVTKFLPDKYPALYVLKTSWITNTFTNIGGFGGVLGASLRALFYNKKDSQKKIVGAIAKVALFLVSGLSLFCIISLVIVFSLKDRAVSHYLIWLVGGSLYFPLVLLLTRFNDKGILKGLTLANASRLITGSFFEWFGCVSFFIFIGTMLHASPQDFWSIIPLFVIASVIGEVSLVPGGLGSFDVFMIMELALVGVDKNIAVVWVLLYRLFYYIFPFALGVFFFIHDMGKRFNAYLQGLPKNILQRSAQFLLTGFLFFSGVLMLINSTTPNFAMTNKYFLDIYPYTFYFLNQLISIVMAFILIGVGIGTAARVKKAFSLTIIALTIAILNTLRWLVFYGEFSWKMFVFLALIMLVAWFSRGAYYRERMAPSWGAISWTLFTYLGTFIVYTVVGVLNQKMLHLHHKFIVPNALFFPSQKIWLMGFVGLILAALVLIGLLHYFFYTTNPRLNISVDSERVRRVIDEYGGNEISHLAYLFDKQMYCYQVDGKDQVIFLYKKTADKLVILGEPFGNMDHLDDALTKFMNDADLDDYSLVFYETAESLIIKLHERGFDFFKNGEEGYVDLKNFTLAGKKLRSERALVNKFKRQGYQFELCQPPFDKQFMAELKNISDEWLGHEIEKGFSLGFFDEFYLQQASIAIVRDHSNKPVAFASLMPQGDRKTTSIDLMRSSDQAPSGIMDHLFISLFEEMSKQGYEQFNLGMAPLAGVGSSRFSFIEERISHLIYEYGYKLYGFQGLRNYKEKYVSTWKPKYIAYRKKRSMIFTIMQVVDLINLPAKKNK</sequence>
<gene>
    <name evidence="8" type="primary">mprF</name>
    <name evidence="8" type="ORF">K8V00_07195</name>
</gene>
<proteinExistence type="predicted"/>
<evidence type="ECO:0000313" key="9">
    <source>
        <dbReference type="Proteomes" id="UP000707535"/>
    </source>
</evidence>
<feature type="domain" description="Phosphatidylglycerol lysyltransferase C-terminal" evidence="7">
    <location>
        <begin position="536"/>
        <end position="832"/>
    </location>
</feature>
<feature type="transmembrane region" description="Helical" evidence="6">
    <location>
        <begin position="166"/>
        <end position="185"/>
    </location>
</feature>
<dbReference type="GO" id="GO:0006629">
    <property type="term" value="P:lipid metabolic process"/>
    <property type="evidence" value="ECO:0007669"/>
    <property type="project" value="UniProtKB-KW"/>
</dbReference>
<dbReference type="PANTHER" id="PTHR34697:SF2">
    <property type="entry name" value="PHOSPHATIDYLGLYCEROL LYSYLTRANSFERASE"/>
    <property type="match status" value="1"/>
</dbReference>
<evidence type="ECO:0000256" key="2">
    <source>
        <dbReference type="ARBA" id="ARBA00022475"/>
    </source>
</evidence>
<evidence type="ECO:0000256" key="4">
    <source>
        <dbReference type="ARBA" id="ARBA00022989"/>
    </source>
</evidence>
<feature type="transmembrane region" description="Helical" evidence="6">
    <location>
        <begin position="205"/>
        <end position="228"/>
    </location>
</feature>
<dbReference type="NCBIfam" id="NF033480">
    <property type="entry name" value="bifunc_MprF"/>
    <property type="match status" value="1"/>
</dbReference>
<reference evidence="8" key="1">
    <citation type="journal article" date="2021" name="PeerJ">
        <title>Extensive microbial diversity within the chicken gut microbiome revealed by metagenomics and culture.</title>
        <authorList>
            <person name="Gilroy R."/>
            <person name="Ravi A."/>
            <person name="Getino M."/>
            <person name="Pursley I."/>
            <person name="Horton D.L."/>
            <person name="Alikhan N.F."/>
            <person name="Baker D."/>
            <person name="Gharbi K."/>
            <person name="Hall N."/>
            <person name="Watson M."/>
            <person name="Adriaenssens E.M."/>
            <person name="Foster-Nyarko E."/>
            <person name="Jarju S."/>
            <person name="Secka A."/>
            <person name="Antonio M."/>
            <person name="Oren A."/>
            <person name="Chaudhuri R.R."/>
            <person name="La Ragione R."/>
            <person name="Hildebrand F."/>
            <person name="Pallen M.J."/>
        </authorList>
    </citation>
    <scope>NUCLEOTIDE SEQUENCE</scope>
    <source>
        <strain evidence="8">CHK174-6876</strain>
    </source>
</reference>
<feature type="transmembrane region" description="Helical" evidence="6">
    <location>
        <begin position="18"/>
        <end position="36"/>
    </location>
</feature>
<organism evidence="8 9">
    <name type="scientific">Ligilactobacillus acidipiscis</name>
    <dbReference type="NCBI Taxonomy" id="89059"/>
    <lineage>
        <taxon>Bacteria</taxon>
        <taxon>Bacillati</taxon>
        <taxon>Bacillota</taxon>
        <taxon>Bacilli</taxon>
        <taxon>Lactobacillales</taxon>
        <taxon>Lactobacillaceae</taxon>
        <taxon>Ligilactobacillus</taxon>
    </lineage>
</organism>
<dbReference type="PANTHER" id="PTHR34697">
    <property type="entry name" value="PHOSPHATIDYLGLYCEROL LYSYLTRANSFERASE"/>
    <property type="match status" value="1"/>
</dbReference>
<feature type="transmembrane region" description="Helical" evidence="6">
    <location>
        <begin position="418"/>
        <end position="436"/>
    </location>
</feature>
<evidence type="ECO:0000256" key="3">
    <source>
        <dbReference type="ARBA" id="ARBA00022692"/>
    </source>
</evidence>
<feature type="transmembrane region" description="Helical" evidence="6">
    <location>
        <begin position="234"/>
        <end position="253"/>
    </location>
</feature>
<accession>A0A921F9E4</accession>
<feature type="transmembrane region" description="Helical" evidence="6">
    <location>
        <begin position="362"/>
        <end position="382"/>
    </location>
</feature>
<comment type="caution">
    <text evidence="8">The sequence shown here is derived from an EMBL/GenBank/DDBJ whole genome shotgun (WGS) entry which is preliminary data.</text>
</comment>
<dbReference type="GO" id="GO:0005886">
    <property type="term" value="C:plasma membrane"/>
    <property type="evidence" value="ECO:0007669"/>
    <property type="project" value="UniProtKB-SubCell"/>
</dbReference>
<evidence type="ECO:0000313" key="8">
    <source>
        <dbReference type="EMBL" id="HJE97391.1"/>
    </source>
</evidence>
<evidence type="ECO:0000259" key="7">
    <source>
        <dbReference type="Pfam" id="PF09924"/>
    </source>
</evidence>
<feature type="transmembrane region" description="Helical" evidence="6">
    <location>
        <begin position="56"/>
        <end position="76"/>
    </location>
</feature>
<feature type="transmembrane region" description="Helical" evidence="6">
    <location>
        <begin position="448"/>
        <end position="469"/>
    </location>
</feature>
<evidence type="ECO:0000256" key="5">
    <source>
        <dbReference type="ARBA" id="ARBA00023136"/>
    </source>
</evidence>
<evidence type="ECO:0000256" key="1">
    <source>
        <dbReference type="ARBA" id="ARBA00004651"/>
    </source>
</evidence>
<dbReference type="AlphaFoldDB" id="A0A921F9E4"/>
<dbReference type="InterPro" id="IPR024320">
    <property type="entry name" value="LPG_synthase_C"/>
</dbReference>
<dbReference type="GO" id="GO:0046677">
    <property type="term" value="P:response to antibiotic"/>
    <property type="evidence" value="ECO:0007669"/>
    <property type="project" value="UniProtKB-KW"/>
</dbReference>
<keyword evidence="3 6" id="KW-0812">Transmembrane</keyword>
<dbReference type="Proteomes" id="UP000707535">
    <property type="component" value="Unassembled WGS sequence"/>
</dbReference>
<feature type="transmembrane region" description="Helical" evidence="6">
    <location>
        <begin position="496"/>
        <end position="519"/>
    </location>
</feature>
<feature type="transmembrane region" description="Helical" evidence="6">
    <location>
        <begin position="287"/>
        <end position="303"/>
    </location>
</feature>
<dbReference type="InterPro" id="IPR016181">
    <property type="entry name" value="Acyl_CoA_acyltransferase"/>
</dbReference>
<feature type="transmembrane region" description="Helical" evidence="6">
    <location>
        <begin position="96"/>
        <end position="117"/>
    </location>
</feature>
<name>A0A921F9E4_9LACO</name>
<dbReference type="InterPro" id="IPR051211">
    <property type="entry name" value="PG_lysyltransferase"/>
</dbReference>
<dbReference type="SUPFAM" id="SSF55729">
    <property type="entry name" value="Acyl-CoA N-acyltransferases (Nat)"/>
    <property type="match status" value="1"/>
</dbReference>
<feature type="transmembrane region" description="Helical" evidence="6">
    <location>
        <begin position="138"/>
        <end position="160"/>
    </location>
</feature>